<evidence type="ECO:0000313" key="4">
    <source>
        <dbReference type="Proteomes" id="UP000255265"/>
    </source>
</evidence>
<dbReference type="AlphaFoldDB" id="A0A370FLZ3"/>
<evidence type="ECO:0000256" key="2">
    <source>
        <dbReference type="SAM" id="SignalP"/>
    </source>
</evidence>
<reference evidence="3 4" key="1">
    <citation type="submission" date="2018-07" db="EMBL/GenBank/DDBJ databases">
        <title>Genomic Encyclopedia of Type Strains, Phase IV (KMG-IV): sequencing the most valuable type-strain genomes for metagenomic binning, comparative biology and taxonomic classification.</title>
        <authorList>
            <person name="Goeker M."/>
        </authorList>
    </citation>
    <scope>NUCLEOTIDE SEQUENCE [LARGE SCALE GENOMIC DNA]</scope>
    <source>
        <strain evidence="3 4">DSM 21352</strain>
    </source>
</reference>
<organism evidence="3 4">
    <name type="scientific">Pseudacidovorax intermedius</name>
    <dbReference type="NCBI Taxonomy" id="433924"/>
    <lineage>
        <taxon>Bacteria</taxon>
        <taxon>Pseudomonadati</taxon>
        <taxon>Pseudomonadota</taxon>
        <taxon>Betaproteobacteria</taxon>
        <taxon>Burkholderiales</taxon>
        <taxon>Comamonadaceae</taxon>
        <taxon>Pseudacidovorax</taxon>
    </lineage>
</organism>
<keyword evidence="4" id="KW-1185">Reference proteome</keyword>
<feature type="chain" id="PRO_5016645358" description="DUF3060 family protein" evidence="2">
    <location>
        <begin position="38"/>
        <end position="135"/>
    </location>
</feature>
<keyword evidence="2" id="KW-0732">Signal</keyword>
<dbReference type="EMBL" id="QQAV01000001">
    <property type="protein sequence ID" value="RDI28716.1"/>
    <property type="molecule type" value="Genomic_DNA"/>
</dbReference>
<name>A0A370FLZ3_9BURK</name>
<accession>A0A370FLZ3</accession>
<evidence type="ECO:0000256" key="1">
    <source>
        <dbReference type="SAM" id="MobiDB-lite"/>
    </source>
</evidence>
<protein>
    <recommendedName>
        <fullName evidence="5">DUF3060 family protein</fullName>
    </recommendedName>
</protein>
<evidence type="ECO:0000313" key="3">
    <source>
        <dbReference type="EMBL" id="RDI28716.1"/>
    </source>
</evidence>
<dbReference type="OrthoDB" id="8910276at2"/>
<feature type="region of interest" description="Disordered" evidence="1">
    <location>
        <begin position="41"/>
        <end position="60"/>
    </location>
</feature>
<dbReference type="Proteomes" id="UP000255265">
    <property type="component" value="Unassembled WGS sequence"/>
</dbReference>
<dbReference type="RefSeq" id="WP_114801555.1">
    <property type="nucleotide sequence ID" value="NZ_QQAV01000001.1"/>
</dbReference>
<evidence type="ECO:0008006" key="5">
    <source>
        <dbReference type="Google" id="ProtNLM"/>
    </source>
</evidence>
<comment type="caution">
    <text evidence="3">The sequence shown here is derived from an EMBL/GenBank/DDBJ whole genome shotgun (WGS) entry which is preliminary data.</text>
</comment>
<feature type="signal peptide" evidence="2">
    <location>
        <begin position="1"/>
        <end position="37"/>
    </location>
</feature>
<proteinExistence type="predicted"/>
<gene>
    <name evidence="3" type="ORF">DFR41_101472</name>
</gene>
<sequence>MTQNPSAPFAALARSPWRAPRIAVALAAVLAAGAGWAADVSDRSQSTTTMIERPGPGTNRIEVTGNTASNVQVRCADGTAATAGANINSVDIDSRALQGRTVVVTGRNTRDVKAGVDCAPGGTGAAANVNSVNIR</sequence>